<feature type="compositionally biased region" description="Polar residues" evidence="9">
    <location>
        <begin position="336"/>
        <end position="347"/>
    </location>
</feature>
<dbReference type="AlphaFoldDB" id="A0A067Q093"/>
<evidence type="ECO:0000256" key="4">
    <source>
        <dbReference type="ARBA" id="ARBA00012706"/>
    </source>
</evidence>
<dbReference type="GO" id="GO:0046355">
    <property type="term" value="P:mannan catabolic process"/>
    <property type="evidence" value="ECO:0007669"/>
    <property type="project" value="UniProtKB-ARBA"/>
</dbReference>
<feature type="region of interest" description="Disordered" evidence="9">
    <location>
        <begin position="502"/>
        <end position="538"/>
    </location>
</feature>
<feature type="chain" id="PRO_5001647852" description="mannan endo-1,4-beta-mannosidase" evidence="10">
    <location>
        <begin position="24"/>
        <end position="607"/>
    </location>
</feature>
<evidence type="ECO:0000256" key="5">
    <source>
        <dbReference type="ARBA" id="ARBA00022525"/>
    </source>
</evidence>
<gene>
    <name evidence="12" type="ORF">JAAARDRAFT_195251</name>
</gene>
<evidence type="ECO:0000256" key="7">
    <source>
        <dbReference type="ARBA" id="ARBA00022801"/>
    </source>
</evidence>
<comment type="catalytic activity">
    <reaction evidence="1">
        <text>Random hydrolysis of (1-&gt;4)-beta-D-mannosidic linkages in mannans, galactomannans and glucomannans.</text>
        <dbReference type="EC" id="3.2.1.78"/>
    </reaction>
</comment>
<keyword evidence="8" id="KW-0326">Glycosidase</keyword>
<comment type="subcellular location">
    <subcellularLocation>
        <location evidence="2">Secreted</location>
    </subcellularLocation>
</comment>
<dbReference type="InParanoid" id="A0A067Q093"/>
<dbReference type="PANTHER" id="PTHR31451">
    <property type="match status" value="1"/>
</dbReference>
<evidence type="ECO:0000256" key="8">
    <source>
        <dbReference type="ARBA" id="ARBA00023295"/>
    </source>
</evidence>
<keyword evidence="13" id="KW-1185">Reference proteome</keyword>
<feature type="signal peptide" evidence="10">
    <location>
        <begin position="1"/>
        <end position="23"/>
    </location>
</feature>
<feature type="region of interest" description="Disordered" evidence="9">
    <location>
        <begin position="327"/>
        <end position="347"/>
    </location>
</feature>
<dbReference type="InterPro" id="IPR001547">
    <property type="entry name" value="Glyco_hydro_5"/>
</dbReference>
<dbReference type="Proteomes" id="UP000027265">
    <property type="component" value="Unassembled WGS sequence"/>
</dbReference>
<sequence>MHLHVSRLVSCFVLLLATAGVSASPHPSPPVTRRGGDTGLKFVAASKDGRFQAGGCDIPFLGTNAYWLPALNTDQDLEFVFTNISARVFNVVRTWAWAFNYVETIPSTGVYFQLLSDKKATINYVPNGLQRLDKVVAAAEKAGVYLILSLTNNWNPGGAQNGQVPILAKRELEESEVEERNLELRGKEVPRLRNYLSNDYGGIDTCVFKAYVQAVVARYKDSPAIFGWEIANDARCFSSLPASPSCNTQSLTKWHADIAKYIKSIDCNHLVTTGLSQTLPAPSPAPTSPKKRSVLNRAQVVRDMIDARKERREAQIKRGKFAASAPEALETRNIDSDTGPTYDGSQGVDSEDLINIPDVDFGTFQLFPDQNEYACPDPTLSPFNNSLASGNYWIAKQKGTGLTFGKPVALTGFGLVTQNNLRYYVPFNTTVAPFASSFSHKLPWIMTVLNRKRQASSFANDDQLNDANNQCFADGQSGDVGAVSQYQVGIDGLSAEDGSTIIPYSSDSSSVSRRQSTNPGTGSTGVTPNDGNSGSHTWESVAVDLGPALKHFQERAPTPDFSLGLWFSNVGLLISRFLTELFGRDYENADDGMDYELSAMMGLRTYE</sequence>
<feature type="compositionally biased region" description="Low complexity" evidence="9">
    <location>
        <begin position="505"/>
        <end position="516"/>
    </location>
</feature>
<evidence type="ECO:0000256" key="3">
    <source>
        <dbReference type="ARBA" id="ARBA00005641"/>
    </source>
</evidence>
<dbReference type="STRING" id="933084.A0A067Q093"/>
<dbReference type="EC" id="3.2.1.78" evidence="4"/>
<evidence type="ECO:0000256" key="10">
    <source>
        <dbReference type="SAM" id="SignalP"/>
    </source>
</evidence>
<evidence type="ECO:0000259" key="11">
    <source>
        <dbReference type="Pfam" id="PF26410"/>
    </source>
</evidence>
<keyword evidence="7 12" id="KW-0378">Hydrolase</keyword>
<dbReference type="EMBL" id="KL197723">
    <property type="protein sequence ID" value="KDQ56016.1"/>
    <property type="molecule type" value="Genomic_DNA"/>
</dbReference>
<dbReference type="Pfam" id="PF26410">
    <property type="entry name" value="GH5_mannosidase"/>
    <property type="match status" value="1"/>
</dbReference>
<reference evidence="13" key="1">
    <citation type="journal article" date="2014" name="Proc. Natl. Acad. Sci. U.S.A.">
        <title>Extensive sampling of basidiomycete genomes demonstrates inadequacy of the white-rot/brown-rot paradigm for wood decay fungi.</title>
        <authorList>
            <person name="Riley R."/>
            <person name="Salamov A.A."/>
            <person name="Brown D.W."/>
            <person name="Nagy L.G."/>
            <person name="Floudas D."/>
            <person name="Held B.W."/>
            <person name="Levasseur A."/>
            <person name="Lombard V."/>
            <person name="Morin E."/>
            <person name="Otillar R."/>
            <person name="Lindquist E.A."/>
            <person name="Sun H."/>
            <person name="LaButti K.M."/>
            <person name="Schmutz J."/>
            <person name="Jabbour D."/>
            <person name="Luo H."/>
            <person name="Baker S.E."/>
            <person name="Pisabarro A.G."/>
            <person name="Walton J.D."/>
            <person name="Blanchette R.A."/>
            <person name="Henrissat B."/>
            <person name="Martin F."/>
            <person name="Cullen D."/>
            <person name="Hibbett D.S."/>
            <person name="Grigoriev I.V."/>
        </authorList>
    </citation>
    <scope>NUCLEOTIDE SEQUENCE [LARGE SCALE GENOMIC DNA]</scope>
    <source>
        <strain evidence="13">MUCL 33604</strain>
    </source>
</reference>
<dbReference type="SUPFAM" id="SSF51445">
    <property type="entry name" value="(Trans)glycosidases"/>
    <property type="match status" value="1"/>
</dbReference>
<evidence type="ECO:0000256" key="1">
    <source>
        <dbReference type="ARBA" id="ARBA00001678"/>
    </source>
</evidence>
<evidence type="ECO:0000313" key="12">
    <source>
        <dbReference type="EMBL" id="KDQ56016.1"/>
    </source>
</evidence>
<dbReference type="GO" id="GO:0016985">
    <property type="term" value="F:mannan endo-1,4-beta-mannosidase activity"/>
    <property type="evidence" value="ECO:0007669"/>
    <property type="project" value="UniProtKB-EC"/>
</dbReference>
<dbReference type="PANTHER" id="PTHR31451:SF39">
    <property type="entry name" value="MANNAN ENDO-1,4-BETA-MANNOSIDASE 1"/>
    <property type="match status" value="1"/>
</dbReference>
<feature type="domain" description="Glycoside hydrolase family 5" evidence="11">
    <location>
        <begin position="129"/>
        <end position="276"/>
    </location>
</feature>
<accession>A0A067Q093</accession>
<evidence type="ECO:0000313" key="13">
    <source>
        <dbReference type="Proteomes" id="UP000027265"/>
    </source>
</evidence>
<evidence type="ECO:0000256" key="9">
    <source>
        <dbReference type="SAM" id="MobiDB-lite"/>
    </source>
</evidence>
<dbReference type="Gene3D" id="3.20.20.80">
    <property type="entry name" value="Glycosidases"/>
    <property type="match status" value="1"/>
</dbReference>
<protein>
    <recommendedName>
        <fullName evidence="4">mannan endo-1,4-beta-mannosidase</fullName>
        <ecNumber evidence="4">3.2.1.78</ecNumber>
    </recommendedName>
</protein>
<dbReference type="InterPro" id="IPR045053">
    <property type="entry name" value="MAN-like"/>
</dbReference>
<dbReference type="GO" id="GO:0005576">
    <property type="term" value="C:extracellular region"/>
    <property type="evidence" value="ECO:0007669"/>
    <property type="project" value="UniProtKB-SubCell"/>
</dbReference>
<name>A0A067Q093_9AGAM</name>
<comment type="similarity">
    <text evidence="3">Belongs to the glycosyl hydrolase 5 (cellulase A) family.</text>
</comment>
<keyword evidence="5" id="KW-0964">Secreted</keyword>
<evidence type="ECO:0000256" key="6">
    <source>
        <dbReference type="ARBA" id="ARBA00022729"/>
    </source>
</evidence>
<organism evidence="12 13">
    <name type="scientific">Jaapia argillacea MUCL 33604</name>
    <dbReference type="NCBI Taxonomy" id="933084"/>
    <lineage>
        <taxon>Eukaryota</taxon>
        <taxon>Fungi</taxon>
        <taxon>Dikarya</taxon>
        <taxon>Basidiomycota</taxon>
        <taxon>Agaricomycotina</taxon>
        <taxon>Agaricomycetes</taxon>
        <taxon>Agaricomycetidae</taxon>
        <taxon>Jaapiales</taxon>
        <taxon>Jaapiaceae</taxon>
        <taxon>Jaapia</taxon>
    </lineage>
</organism>
<keyword evidence="6 10" id="KW-0732">Signal</keyword>
<feature type="compositionally biased region" description="Polar residues" evidence="9">
    <location>
        <begin position="517"/>
        <end position="538"/>
    </location>
</feature>
<proteinExistence type="inferred from homology"/>
<dbReference type="HOGENOM" id="CLU_031603_3_0_1"/>
<dbReference type="InterPro" id="IPR017853">
    <property type="entry name" value="GH"/>
</dbReference>
<evidence type="ECO:0000256" key="2">
    <source>
        <dbReference type="ARBA" id="ARBA00004613"/>
    </source>
</evidence>
<dbReference type="OrthoDB" id="406631at2759"/>